<accession>A0A9P5L1K1</accession>
<feature type="region of interest" description="Disordered" evidence="6">
    <location>
        <begin position="247"/>
        <end position="270"/>
    </location>
</feature>
<dbReference type="GO" id="GO:0003677">
    <property type="term" value="F:DNA binding"/>
    <property type="evidence" value="ECO:0007669"/>
    <property type="project" value="InterPro"/>
</dbReference>
<evidence type="ECO:0000259" key="7">
    <source>
        <dbReference type="SMART" id="SM00906"/>
    </source>
</evidence>
<dbReference type="CDD" id="cd12148">
    <property type="entry name" value="fungal_TF_MHR"/>
    <property type="match status" value="1"/>
</dbReference>
<name>A0A9P5L1K1_PENCR</name>
<feature type="domain" description="Xylanolytic transcriptional activator regulatory" evidence="7">
    <location>
        <begin position="416"/>
        <end position="489"/>
    </location>
</feature>
<gene>
    <name evidence="8" type="ORF">PCG10_004143</name>
</gene>
<dbReference type="AlphaFoldDB" id="A0A9P5L1K1"/>
<evidence type="ECO:0000313" key="8">
    <source>
        <dbReference type="EMBL" id="KAF7526447.1"/>
    </source>
</evidence>
<comment type="caution">
    <text evidence="8">The sequence shown here is derived from an EMBL/GenBank/DDBJ whole genome shotgun (WGS) entry which is preliminary data.</text>
</comment>
<evidence type="ECO:0000256" key="1">
    <source>
        <dbReference type="ARBA" id="ARBA00004123"/>
    </source>
</evidence>
<evidence type="ECO:0000256" key="5">
    <source>
        <dbReference type="ARBA" id="ARBA00023242"/>
    </source>
</evidence>
<evidence type="ECO:0000256" key="3">
    <source>
        <dbReference type="ARBA" id="ARBA00023015"/>
    </source>
</evidence>
<keyword evidence="4" id="KW-0804">Transcription</keyword>
<keyword evidence="9" id="KW-1185">Reference proteome</keyword>
<dbReference type="InterPro" id="IPR050613">
    <property type="entry name" value="Sec_Metabolite_Reg"/>
</dbReference>
<sequence length="757" mass="84661">MKPIPIIVCGKSAHVAVGVKEGIRPAYEADQLQALHIVQSLEAGVRDIPSLLEGLAPPSKEWANLGTQEYGKKVAAVVAGGGYDDADFEQLRKAGEGKNSIPWLRHDISKDIDPRQPRPKAGIDLLEREVQKLGAQKVGADIPVDSLEDQDIEKSQESSRTAPSWPPKTPARVEAEVDEDGTGIHGGQIVPELNPSTSESTLGHQFGRLVIDKSNGTSRLTRLGLYQQLAESLSRLSLKIKELRDAVECPPSPTSSSEEEDTLSPGSTATYSETHSPFIFGYRSSISSLHEYHPSAAISHLLLNVFEENIAPIIMIIHKPALRSLIQTLWTNHEELDKSSEALVFSVYFAAVSSMTPEQCLIQLGEDHAVVVKRYRFAVEQALARAGFFHTHKLLVLQAAVLFLTCACNPKDTQFVWTMIAVVTRLGLGLGLHRDGTHFGLSPYETEMRRRVWWYIYLLDVQTCEFQATSPQIREGDYDTRLPLNINDDDLSPHSVDTPQERTGFTEMTLTLVRCEILISRRKSMQMTCLGPDGPNVLFKNRNLAIDESKRLLDERYLQFCDLSIPIHWVAATIARVALARLWLVSHFSLLTAQGFEANNWPDRCEVLILTAIEVLEFVYLLETNVNTAKWSWLFQGYVQWQVFAFVLSELCVRPGSSLSDRAWAAVDRVWQRWNTTRTHKDRLIMRSLERLMKRASASRTQLIGSELAPPIESNLTEMEIADQTMMGQLEDLPGDLMAMDAASLDLFRDVVTNLGL</sequence>
<evidence type="ECO:0000256" key="6">
    <source>
        <dbReference type="SAM" id="MobiDB-lite"/>
    </source>
</evidence>
<dbReference type="GO" id="GO:0008270">
    <property type="term" value="F:zinc ion binding"/>
    <property type="evidence" value="ECO:0007669"/>
    <property type="project" value="InterPro"/>
</dbReference>
<evidence type="ECO:0000256" key="2">
    <source>
        <dbReference type="ARBA" id="ARBA00022723"/>
    </source>
</evidence>
<dbReference type="PANTHER" id="PTHR31001:SF50">
    <property type="entry name" value="ZN(II)2CYS6 TRANSCRIPTION FACTOR (EUROFUNG)"/>
    <property type="match status" value="1"/>
</dbReference>
<dbReference type="SMART" id="SM00906">
    <property type="entry name" value="Fungal_trans"/>
    <property type="match status" value="1"/>
</dbReference>
<dbReference type="Pfam" id="PF04082">
    <property type="entry name" value="Fungal_trans"/>
    <property type="match status" value="1"/>
</dbReference>
<dbReference type="GO" id="GO:0006351">
    <property type="term" value="P:DNA-templated transcription"/>
    <property type="evidence" value="ECO:0007669"/>
    <property type="project" value="InterPro"/>
</dbReference>
<keyword evidence="3" id="KW-0805">Transcription regulation</keyword>
<dbReference type="InterPro" id="IPR007219">
    <property type="entry name" value="XnlR_reg_dom"/>
</dbReference>
<evidence type="ECO:0000256" key="4">
    <source>
        <dbReference type="ARBA" id="ARBA00023163"/>
    </source>
</evidence>
<keyword evidence="2" id="KW-0479">Metal-binding</keyword>
<organism evidence="8 9">
    <name type="scientific">Penicillium crustosum</name>
    <name type="common">Blue mold fungus</name>
    <dbReference type="NCBI Taxonomy" id="36656"/>
    <lineage>
        <taxon>Eukaryota</taxon>
        <taxon>Fungi</taxon>
        <taxon>Dikarya</taxon>
        <taxon>Ascomycota</taxon>
        <taxon>Pezizomycotina</taxon>
        <taxon>Eurotiomycetes</taxon>
        <taxon>Eurotiomycetidae</taxon>
        <taxon>Eurotiales</taxon>
        <taxon>Aspergillaceae</taxon>
        <taxon>Penicillium</taxon>
    </lineage>
</organism>
<proteinExistence type="predicted"/>
<keyword evidence="5" id="KW-0539">Nucleus</keyword>
<dbReference type="PANTHER" id="PTHR31001">
    <property type="entry name" value="UNCHARACTERIZED TRANSCRIPTIONAL REGULATORY PROTEIN"/>
    <property type="match status" value="1"/>
</dbReference>
<feature type="region of interest" description="Disordered" evidence="6">
    <location>
        <begin position="141"/>
        <end position="170"/>
    </location>
</feature>
<protein>
    <recommendedName>
        <fullName evidence="7">Xylanolytic transcriptional activator regulatory domain-containing protein</fullName>
    </recommendedName>
</protein>
<dbReference type="Proteomes" id="UP000701341">
    <property type="component" value="Unassembled WGS sequence"/>
</dbReference>
<reference evidence="8" key="1">
    <citation type="submission" date="2020-02" db="EMBL/GenBank/DDBJ databases">
        <authorList>
            <person name="Lichtner F.J."/>
        </authorList>
    </citation>
    <scope>NUCLEOTIDE SEQUENCE</scope>
    <source>
        <strain evidence="8">G10</strain>
    </source>
</reference>
<comment type="subcellular location">
    <subcellularLocation>
        <location evidence="1">Nucleus</location>
    </subcellularLocation>
</comment>
<dbReference type="GO" id="GO:0005634">
    <property type="term" value="C:nucleus"/>
    <property type="evidence" value="ECO:0007669"/>
    <property type="project" value="UniProtKB-SubCell"/>
</dbReference>
<dbReference type="EMBL" id="JAAOZQ010000022">
    <property type="protein sequence ID" value="KAF7526447.1"/>
    <property type="molecule type" value="Genomic_DNA"/>
</dbReference>
<evidence type="ECO:0000313" key="9">
    <source>
        <dbReference type="Proteomes" id="UP000701341"/>
    </source>
</evidence>